<reference evidence="3" key="1">
    <citation type="journal article" date="2019" name="Int. J. Syst. Evol. Microbiol.">
        <title>The Global Catalogue of Microorganisms (GCM) 10K type strain sequencing project: providing services to taxonomists for standard genome sequencing and annotation.</title>
        <authorList>
            <consortium name="The Broad Institute Genomics Platform"/>
            <consortium name="The Broad Institute Genome Sequencing Center for Infectious Disease"/>
            <person name="Wu L."/>
            <person name="Ma J."/>
        </authorList>
    </citation>
    <scope>NUCLEOTIDE SEQUENCE [LARGE SCALE GENOMIC DNA]</scope>
    <source>
        <strain evidence="3">JCM 18303</strain>
    </source>
</reference>
<gene>
    <name evidence="2" type="ORF">GCM10023321_83170</name>
</gene>
<protein>
    <submittedName>
        <fullName evidence="2">Uncharacterized protein</fullName>
    </submittedName>
</protein>
<dbReference type="InterPro" id="IPR049709">
    <property type="entry name" value="IniB-like_N"/>
</dbReference>
<keyword evidence="3" id="KW-1185">Reference proteome</keyword>
<feature type="compositionally biased region" description="Basic and acidic residues" evidence="1">
    <location>
        <begin position="58"/>
        <end position="67"/>
    </location>
</feature>
<dbReference type="NCBIfam" id="NF038175">
    <property type="entry name" value="IniB_NTERM"/>
    <property type="match status" value="1"/>
</dbReference>
<feature type="region of interest" description="Disordered" evidence="1">
    <location>
        <begin position="55"/>
        <end position="85"/>
    </location>
</feature>
<name>A0ABP9RFV7_9PSEU</name>
<feature type="compositionally biased region" description="Basic and acidic residues" evidence="1">
    <location>
        <begin position="268"/>
        <end position="277"/>
    </location>
</feature>
<dbReference type="EMBL" id="BAABJP010000068">
    <property type="protein sequence ID" value="GAA5175982.1"/>
    <property type="molecule type" value="Genomic_DNA"/>
</dbReference>
<dbReference type="Proteomes" id="UP001428817">
    <property type="component" value="Unassembled WGS sequence"/>
</dbReference>
<proteinExistence type="predicted"/>
<feature type="region of interest" description="Disordered" evidence="1">
    <location>
        <begin position="199"/>
        <end position="277"/>
    </location>
</feature>
<feature type="compositionally biased region" description="Basic and acidic residues" evidence="1">
    <location>
        <begin position="243"/>
        <end position="259"/>
    </location>
</feature>
<feature type="compositionally biased region" description="Polar residues" evidence="1">
    <location>
        <begin position="200"/>
        <end position="222"/>
    </location>
</feature>
<accession>A0ABP9RFV7</accession>
<evidence type="ECO:0000256" key="1">
    <source>
        <dbReference type="SAM" id="MobiDB-lite"/>
    </source>
</evidence>
<evidence type="ECO:0000313" key="3">
    <source>
        <dbReference type="Proteomes" id="UP001428817"/>
    </source>
</evidence>
<dbReference type="RefSeq" id="WP_185065638.1">
    <property type="nucleotide sequence ID" value="NZ_BAABJP010000068.1"/>
</dbReference>
<organism evidence="2 3">
    <name type="scientific">Pseudonocardia eucalypti</name>
    <dbReference type="NCBI Taxonomy" id="648755"/>
    <lineage>
        <taxon>Bacteria</taxon>
        <taxon>Bacillati</taxon>
        <taxon>Actinomycetota</taxon>
        <taxon>Actinomycetes</taxon>
        <taxon>Pseudonocardiales</taxon>
        <taxon>Pseudonocardiaceae</taxon>
        <taxon>Pseudonocardia</taxon>
    </lineage>
</organism>
<sequence length="277" mass="29278">MTTSVSLLEWLMDLFRDENAREAFKADPESYAAQHGFQHVSAADMRDALCLAADDDDRVPSPRHHDHDDDDDNGDDDNGHHGGTHYLKHYVNNYTTIEKHETNIDNSVHQDIDTGGGDFSQVIDNDPVVASGDGAVAAGGDITDSTLTTGSGNVVGDNNQAVTGDDNSAAFGSGDANGTDIGYGRFGDGAALSVGANADGYSTDNDTSTYARNSGDGSTTVNAAGEHGYADGYTDQHAADNSSRSDFEDHSSSDSHDTSGSHNDANFEDSHNYETHH</sequence>
<evidence type="ECO:0000313" key="2">
    <source>
        <dbReference type="EMBL" id="GAA5175982.1"/>
    </source>
</evidence>
<comment type="caution">
    <text evidence="2">The sequence shown here is derived from an EMBL/GenBank/DDBJ whole genome shotgun (WGS) entry which is preliminary data.</text>
</comment>